<dbReference type="InterPro" id="IPR013154">
    <property type="entry name" value="ADH-like_N"/>
</dbReference>
<gene>
    <name evidence="2" type="ORF">SAMN04488554_1126</name>
</gene>
<dbReference type="OrthoDB" id="3175656at2"/>
<proteinExistence type="predicted"/>
<dbReference type="SUPFAM" id="SSF51735">
    <property type="entry name" value="NAD(P)-binding Rossmann-fold domains"/>
    <property type="match status" value="1"/>
</dbReference>
<dbReference type="SMART" id="SM00829">
    <property type="entry name" value="PKS_ER"/>
    <property type="match status" value="1"/>
</dbReference>
<dbReference type="EMBL" id="FNTX01000001">
    <property type="protein sequence ID" value="SED94464.1"/>
    <property type="molecule type" value="Genomic_DNA"/>
</dbReference>
<evidence type="ECO:0000313" key="2">
    <source>
        <dbReference type="EMBL" id="SED94464.1"/>
    </source>
</evidence>
<dbReference type="Pfam" id="PF13602">
    <property type="entry name" value="ADH_zinc_N_2"/>
    <property type="match status" value="1"/>
</dbReference>
<dbReference type="Gene3D" id="3.90.180.10">
    <property type="entry name" value="Medium-chain alcohol dehydrogenases, catalytic domain"/>
    <property type="match status" value="1"/>
</dbReference>
<evidence type="ECO:0000313" key="3">
    <source>
        <dbReference type="Proteomes" id="UP000199220"/>
    </source>
</evidence>
<reference evidence="3" key="1">
    <citation type="submission" date="2016-10" db="EMBL/GenBank/DDBJ databases">
        <authorList>
            <person name="Varghese N."/>
            <person name="Submissions S."/>
        </authorList>
    </citation>
    <scope>NUCLEOTIDE SEQUENCE [LARGE SCALE GENOMIC DNA]</scope>
    <source>
        <strain evidence="3">DSM 21368</strain>
    </source>
</reference>
<dbReference type="PROSITE" id="PS01162">
    <property type="entry name" value="QOR_ZETA_CRYSTAL"/>
    <property type="match status" value="1"/>
</dbReference>
<accession>A0A1H5ETX9</accession>
<protein>
    <submittedName>
        <fullName evidence="2">NADPH:quinone reductase</fullName>
    </submittedName>
</protein>
<organism evidence="2 3">
    <name type="scientific">Ruania alba</name>
    <dbReference type="NCBI Taxonomy" id="648782"/>
    <lineage>
        <taxon>Bacteria</taxon>
        <taxon>Bacillati</taxon>
        <taxon>Actinomycetota</taxon>
        <taxon>Actinomycetes</taxon>
        <taxon>Micrococcales</taxon>
        <taxon>Ruaniaceae</taxon>
        <taxon>Ruania</taxon>
    </lineage>
</organism>
<dbReference type="RefSeq" id="WP_089772054.1">
    <property type="nucleotide sequence ID" value="NZ_FNTX01000001.1"/>
</dbReference>
<dbReference type="GO" id="GO:0016491">
    <property type="term" value="F:oxidoreductase activity"/>
    <property type="evidence" value="ECO:0007669"/>
    <property type="project" value="InterPro"/>
</dbReference>
<dbReference type="InterPro" id="IPR052733">
    <property type="entry name" value="Chloroplast_QOR"/>
</dbReference>
<dbReference type="CDD" id="cd08267">
    <property type="entry name" value="MDR1"/>
    <property type="match status" value="1"/>
</dbReference>
<dbReference type="PANTHER" id="PTHR44013:SF1">
    <property type="entry name" value="ZINC-TYPE ALCOHOL DEHYDROGENASE-LIKE PROTEIN C16A3.02C"/>
    <property type="match status" value="1"/>
</dbReference>
<keyword evidence="3" id="KW-1185">Reference proteome</keyword>
<evidence type="ECO:0000259" key="1">
    <source>
        <dbReference type="SMART" id="SM00829"/>
    </source>
</evidence>
<dbReference type="InterPro" id="IPR020843">
    <property type="entry name" value="ER"/>
</dbReference>
<dbReference type="Pfam" id="PF08240">
    <property type="entry name" value="ADH_N"/>
    <property type="match status" value="1"/>
</dbReference>
<dbReference type="Proteomes" id="UP000199220">
    <property type="component" value="Unassembled WGS sequence"/>
</dbReference>
<dbReference type="Gene3D" id="3.40.50.720">
    <property type="entry name" value="NAD(P)-binding Rossmann-like Domain"/>
    <property type="match status" value="1"/>
</dbReference>
<dbReference type="InterPro" id="IPR036291">
    <property type="entry name" value="NAD(P)-bd_dom_sf"/>
</dbReference>
<dbReference type="STRING" id="648782.SAMN04488554_1126"/>
<dbReference type="SUPFAM" id="SSF50129">
    <property type="entry name" value="GroES-like"/>
    <property type="match status" value="1"/>
</dbReference>
<dbReference type="PANTHER" id="PTHR44013">
    <property type="entry name" value="ZINC-TYPE ALCOHOL DEHYDROGENASE-LIKE PROTEIN C16A3.02C"/>
    <property type="match status" value="1"/>
</dbReference>
<feature type="domain" description="Enoyl reductase (ER)" evidence="1">
    <location>
        <begin position="10"/>
        <end position="314"/>
    </location>
</feature>
<dbReference type="AlphaFoldDB" id="A0A1H5ETX9"/>
<dbReference type="InterPro" id="IPR011032">
    <property type="entry name" value="GroES-like_sf"/>
</dbReference>
<sequence length="316" mass="33260">MRAVVYDRYGPPEVMRLVDLPRPEPGRGQVLVRVRATSVNLSDYETLRGRPLYARMGGLWRPARSVLGSDIAGEVEAVGPGVEVFRPGDRVYGDNLVLKGGFAEFAVMPERVLTPVPDGLTFAQAASIPQAGVIAAVGTAGVERGMRVLINGAGGGSGMFAIQLAKEAGAHVTGVDNAAKGEFMRSLGADVVIDYRAEDYTRSGRYDVVLDMVAHRSIAARARAVARGGSYRCVGGSMPAVLSAVMWGGLLGAMTHRSIGMAMATGGPDEFRPVADRVLSGSITLHIDQIFSLEQVPEALRHAGTGHALGKVVIAP</sequence>
<dbReference type="GO" id="GO:0008270">
    <property type="term" value="F:zinc ion binding"/>
    <property type="evidence" value="ECO:0007669"/>
    <property type="project" value="InterPro"/>
</dbReference>
<name>A0A1H5ETX9_9MICO</name>
<dbReference type="InterPro" id="IPR002364">
    <property type="entry name" value="Quin_OxRdtase/zeta-crystal_CS"/>
</dbReference>